<feature type="region of interest" description="Disordered" evidence="1">
    <location>
        <begin position="45"/>
        <end position="104"/>
    </location>
</feature>
<evidence type="ECO:0000313" key="2">
    <source>
        <dbReference type="EMBL" id="AAG61199.1"/>
    </source>
</evidence>
<dbReference type="Gene3D" id="3.30.70.2500">
    <property type="match status" value="1"/>
</dbReference>
<sequence length="120" mass="14027">VIGRYTDMPAEFPGVEHFHTDAGEHAHGVVLHHRKTAEIMRHLGQTRQRDDQFPRLHGGHHSAGDEDREPSALLRRPFGRRFRPRRLRFGAPHTQRLRGPRPLRVGMFRHAGFHQRRNTD</sequence>
<reference evidence="2" key="2">
    <citation type="journal article" date="2001" name="Appl. Environ. Microbiol.">
        <title>Diversity and characterization of sulfate-reducing bacteria in groundwater at a uranium mill tailings site.</title>
        <authorList>
            <person name="Chang Y.J."/>
            <person name="Peacock A.D."/>
            <person name="Long P.E."/>
            <person name="Stephen J.R."/>
            <person name="McKinley J.P."/>
            <person name="Macnaughton S.J."/>
            <person name="Hussain A.K."/>
            <person name="Saxton A.M."/>
            <person name="White D.C."/>
        </authorList>
    </citation>
    <scope>NUCLEOTIDE SEQUENCE</scope>
</reference>
<organism evidence="2">
    <name type="scientific">uncultured sulfate-reducing bacterium UMTRAdsr626-4</name>
    <dbReference type="NCBI Taxonomy" id="151100"/>
    <lineage>
        <taxon>Bacteria</taxon>
        <taxon>Deltaproteobacteria</taxon>
        <taxon>environmental samples</taxon>
    </lineage>
</organism>
<feature type="non-terminal residue" evidence="2">
    <location>
        <position position="120"/>
    </location>
</feature>
<proteinExistence type="predicted"/>
<accession>Q9ALG3</accession>
<feature type="non-terminal residue" evidence="2">
    <location>
        <position position="1"/>
    </location>
</feature>
<protein>
    <submittedName>
        <fullName evidence="2">Dissimilatory sulfite reductase subunit A</fullName>
    </submittedName>
</protein>
<dbReference type="EMBL" id="AY015516">
    <property type="protein sequence ID" value="AAG61199.1"/>
    <property type="molecule type" value="Genomic_DNA"/>
</dbReference>
<name>Q9ALG3_9DELT</name>
<feature type="compositionally biased region" description="Basic residues" evidence="1">
    <location>
        <begin position="77"/>
        <end position="88"/>
    </location>
</feature>
<feature type="compositionally biased region" description="Basic and acidic residues" evidence="1">
    <location>
        <begin position="45"/>
        <end position="54"/>
    </location>
</feature>
<reference evidence="2" key="1">
    <citation type="submission" date="2000-11" db="EMBL/GenBank/DDBJ databases">
        <authorList>
            <person name="Chang Y.-J."/>
            <person name="Peacock A.D."/>
            <person name="Long P.E."/>
            <person name="Stepheon J."/>
            <person name="McKinley J.P."/>
            <person name="Macnaughton S.J."/>
            <person name="Hussain A."/>
            <person name="Saxton A.M."/>
            <person name="White D.C."/>
        </authorList>
    </citation>
    <scope>NUCLEOTIDE SEQUENCE</scope>
</reference>
<dbReference type="AlphaFoldDB" id="Q9ALG3"/>
<gene>
    <name evidence="2" type="primary">dsrA</name>
</gene>
<evidence type="ECO:0000256" key="1">
    <source>
        <dbReference type="SAM" id="MobiDB-lite"/>
    </source>
</evidence>